<feature type="binding site" evidence="10">
    <location>
        <begin position="153"/>
        <end position="160"/>
    </location>
    <ligand>
        <name>ATP</name>
        <dbReference type="ChEBI" id="CHEBI:30616"/>
    </ligand>
</feature>
<dbReference type="Gene3D" id="1.20.120.720">
    <property type="entry name" value="Myosin VI head, motor domain, U50 subdomain"/>
    <property type="match status" value="1"/>
</dbReference>
<dbReference type="FunFam" id="1.20.58.530:FF:000002">
    <property type="entry name" value="Class V myosin"/>
    <property type="match status" value="1"/>
</dbReference>
<dbReference type="SMART" id="SM00015">
    <property type="entry name" value="IQ"/>
    <property type="match status" value="6"/>
</dbReference>
<comment type="similarity">
    <text evidence="1 10">Belongs to the TRAFAC class myosin-kinesin ATPase superfamily. Myosin family.</text>
</comment>
<feature type="coiled-coil region" evidence="11">
    <location>
        <begin position="1282"/>
        <end position="1382"/>
    </location>
</feature>
<keyword evidence="4 10" id="KW-0067">ATP-binding</keyword>
<feature type="domain" description="Myosin motor" evidence="14">
    <location>
        <begin position="59"/>
        <end position="752"/>
    </location>
</feature>
<dbReference type="PROSITE" id="PS50096">
    <property type="entry name" value="IQ"/>
    <property type="match status" value="6"/>
</dbReference>
<dbReference type="InterPro" id="IPR036961">
    <property type="entry name" value="Kinesin_motor_dom_sf"/>
</dbReference>
<proteinExistence type="inferred from homology"/>
<dbReference type="SMR" id="R7T565"/>
<evidence type="ECO:0000256" key="11">
    <source>
        <dbReference type="SAM" id="Coils"/>
    </source>
</evidence>
<evidence type="ECO:0000256" key="9">
    <source>
        <dbReference type="ARBA" id="ARBA00023203"/>
    </source>
</evidence>
<dbReference type="PANTHER" id="PTHR13140">
    <property type="entry name" value="MYOSIN"/>
    <property type="match status" value="1"/>
</dbReference>
<evidence type="ECO:0000313" key="15">
    <source>
        <dbReference type="EMBL" id="ELT88116.1"/>
    </source>
</evidence>
<evidence type="ECO:0000259" key="14">
    <source>
        <dbReference type="PROSITE" id="PS51456"/>
    </source>
</evidence>
<dbReference type="InterPro" id="IPR036103">
    <property type="entry name" value="MYSc_Myo5"/>
</dbReference>
<evidence type="ECO:0000256" key="7">
    <source>
        <dbReference type="ARBA" id="ARBA00023123"/>
    </source>
</evidence>
<dbReference type="HOGENOM" id="CLU_000192_9_2_1"/>
<dbReference type="CDD" id="cd15470">
    <property type="entry name" value="Myo5_CBD"/>
    <property type="match status" value="1"/>
</dbReference>
<dbReference type="InterPro" id="IPR002710">
    <property type="entry name" value="Dilute_dom"/>
</dbReference>
<keyword evidence="3 10" id="KW-0547">Nucleotide-binding</keyword>
<keyword evidence="2" id="KW-0677">Repeat</keyword>
<gene>
    <name evidence="15" type="ORF">CAPTEDRAFT_225225</name>
</gene>
<evidence type="ECO:0000256" key="10">
    <source>
        <dbReference type="PROSITE-ProRule" id="PRU00782"/>
    </source>
</evidence>
<reference evidence="16" key="3">
    <citation type="submission" date="2015-06" db="UniProtKB">
        <authorList>
            <consortium name="EnsemblMetazoa"/>
        </authorList>
    </citation>
    <scope>IDENTIFICATION</scope>
</reference>
<keyword evidence="5" id="KW-0112">Calmodulin-binding</keyword>
<evidence type="ECO:0000256" key="4">
    <source>
        <dbReference type="ARBA" id="ARBA00022840"/>
    </source>
</evidence>
<protein>
    <recommendedName>
        <fullName evidence="18">Myosin motor domain-containing protein</fullName>
    </recommendedName>
</protein>
<dbReference type="SUPFAM" id="SSF52540">
    <property type="entry name" value="P-loop containing nucleoside triphosphate hydrolases"/>
    <property type="match status" value="2"/>
</dbReference>
<dbReference type="SUPFAM" id="SSF50084">
    <property type="entry name" value="Myosin S1 fragment, N-terminal domain"/>
    <property type="match status" value="1"/>
</dbReference>
<feature type="region of interest" description="Disordered" evidence="12">
    <location>
        <begin position="1144"/>
        <end position="1170"/>
    </location>
</feature>
<dbReference type="CDD" id="cd01380">
    <property type="entry name" value="MYSc_Myo5"/>
    <property type="match status" value="1"/>
</dbReference>
<dbReference type="InterPro" id="IPR058662">
    <property type="entry name" value="Myo5a/b_dom"/>
</dbReference>
<dbReference type="GO" id="GO:0016020">
    <property type="term" value="C:membrane"/>
    <property type="evidence" value="ECO:0007669"/>
    <property type="project" value="TreeGrafter"/>
</dbReference>
<dbReference type="Gene3D" id="1.20.58.60">
    <property type="match status" value="1"/>
</dbReference>
<reference evidence="17" key="1">
    <citation type="submission" date="2012-12" db="EMBL/GenBank/DDBJ databases">
        <authorList>
            <person name="Hellsten U."/>
            <person name="Grimwood J."/>
            <person name="Chapman J.A."/>
            <person name="Shapiro H."/>
            <person name="Aerts A."/>
            <person name="Otillar R.P."/>
            <person name="Terry A.Y."/>
            <person name="Boore J.L."/>
            <person name="Simakov O."/>
            <person name="Marletaz F."/>
            <person name="Cho S.-J."/>
            <person name="Edsinger-Gonzales E."/>
            <person name="Havlak P."/>
            <person name="Kuo D.-H."/>
            <person name="Larsson T."/>
            <person name="Lv J."/>
            <person name="Arendt D."/>
            <person name="Savage R."/>
            <person name="Osoegawa K."/>
            <person name="de Jong P."/>
            <person name="Lindberg D.R."/>
            <person name="Seaver E.C."/>
            <person name="Weisblat D.A."/>
            <person name="Putnam N.H."/>
            <person name="Grigoriev I.V."/>
            <person name="Rokhsar D.S."/>
        </authorList>
    </citation>
    <scope>NUCLEOTIDE SEQUENCE</scope>
    <source>
        <strain evidence="17">I ESC-2004</strain>
    </source>
</reference>
<evidence type="ECO:0000313" key="16">
    <source>
        <dbReference type="EnsemblMetazoa" id="CapteP225225"/>
    </source>
</evidence>
<dbReference type="Gene3D" id="1.20.5.190">
    <property type="match status" value="3"/>
</dbReference>
<keyword evidence="6 11" id="KW-0175">Coiled coil</keyword>
<dbReference type="SMART" id="SM01132">
    <property type="entry name" value="DIL"/>
    <property type="match status" value="1"/>
</dbReference>
<evidence type="ECO:0000256" key="2">
    <source>
        <dbReference type="ARBA" id="ARBA00022737"/>
    </source>
</evidence>
<reference evidence="15 17" key="2">
    <citation type="journal article" date="2013" name="Nature">
        <title>Insights into bilaterian evolution from three spiralian genomes.</title>
        <authorList>
            <person name="Simakov O."/>
            <person name="Marletaz F."/>
            <person name="Cho S.J."/>
            <person name="Edsinger-Gonzales E."/>
            <person name="Havlak P."/>
            <person name="Hellsten U."/>
            <person name="Kuo D.H."/>
            <person name="Larsson T."/>
            <person name="Lv J."/>
            <person name="Arendt D."/>
            <person name="Savage R."/>
            <person name="Osoegawa K."/>
            <person name="de Jong P."/>
            <person name="Grimwood J."/>
            <person name="Chapman J.A."/>
            <person name="Shapiro H."/>
            <person name="Aerts A."/>
            <person name="Otillar R.P."/>
            <person name="Terry A.Y."/>
            <person name="Boore J.L."/>
            <person name="Grigoriev I.V."/>
            <person name="Lindberg D.R."/>
            <person name="Seaver E.C."/>
            <person name="Weisblat D.A."/>
            <person name="Putnam N.H."/>
            <person name="Rokhsar D.S."/>
        </authorList>
    </citation>
    <scope>NUCLEOTIDE SEQUENCE</scope>
    <source>
        <strain evidence="15 17">I ESC-2004</strain>
    </source>
</reference>
<feature type="region of interest" description="Disordered" evidence="12">
    <location>
        <begin position="585"/>
        <end position="626"/>
    </location>
</feature>
<dbReference type="EMBL" id="AMQN01015508">
    <property type="status" value="NOT_ANNOTATED_CDS"/>
    <property type="molecule type" value="Genomic_DNA"/>
</dbReference>
<dbReference type="InterPro" id="IPR001609">
    <property type="entry name" value="Myosin_head_motor_dom-like"/>
</dbReference>
<keyword evidence="9 10" id="KW-0009">Actin-binding</keyword>
<dbReference type="STRING" id="283909.R7T565"/>
<dbReference type="FunCoup" id="R7T565">
    <property type="interactions" value="166"/>
</dbReference>
<dbReference type="PANTHER" id="PTHR13140:SF706">
    <property type="entry name" value="DILUTE CLASS UNCONVENTIONAL MYOSIN, ISOFORM C"/>
    <property type="match status" value="1"/>
</dbReference>
<evidence type="ECO:0000259" key="13">
    <source>
        <dbReference type="PROSITE" id="PS51126"/>
    </source>
</evidence>
<sequence length="1795" mass="207832">MSLAELYTKEARVWIPDPELVWRGAILKEDYTGQKKLAIEYDEEGESDLPPLRNPEILIGENDLTSLSYLHEPAVLYNLQVRFCDRNDIYTYCGIVLVAINPYESLPIYDNDTIQAYSGQDMATMDPHIFAVAEEAFKRMSRFEENQSIIVSGESGAGKTVSAKYAMRYFATVCGAEGETEVEKRVLASNPVMEAIGNAKTTRNDNSSRFGKYIEIGFSKGDSIIGANMRTYLLEKSRVVFQASEERNYHIFYQLCAVCDTPQYQFLKLNHPSVFYYTNQGEDPVIDGVDDAEDFVSTVDAFSLLGINEARQREIFRIISGILHMGNVVFQEEDDESCILPKTDKHLPIMAEMFGIDQEQIRNWLCKRKIVTVNETLSKPLNITQAYNSRDALAKSIYSRLFNWIVYELNKSLSTGIKVQKFIGVLDIYGFETFEINSFEQFCINYANEKLQQQFCLHVFKLEQEEYVKEQIEWSFIDFYDNQPCIDLIEGKLGLLDLLDEECRMPKGSDKNWCQKLYDKHSQKKHFEKPRMSQTAFIILHFADNVQYQIDGFLEKNRDEVLEEHVNILKASQYELVAELFQEPKAAEPKGPTKRPPAGRGGVIRSAKESSSRSAGSKNRQTVGSQFRDSLNKLMETLFSTTPHYVRCIKPNDFKMSFTFEPKRAIQQLRACGVLETIRISAAGYPSRWTYPEFFQRYRVLAHSKEIQRKNMRKTCENIITKLIEDRDKYQFGKTKIFFRAGQVAYLEKLRSDRLKYCGILIQKRIRGWLAKTRYQKIRRTALLVQTYARGYLARKKALYLRRTHAAIVIQSKWRSYFCRQRYLKALKSVVFIQAYARALFGRQKFNQIRAERKAIVLQKAIRGWLERKRYKTVIHGITRLQAHVRRRAAKKLFKQLKIEARSVEHIKKVAKGLENKIIELQQKLDEKAKENTLLREDQVNVNELKNEVNKLHVVEKNAKLSHGKISDLEELVKKLRAELEKEKAARETTYAVCFAGFSLGVFFITYFQIIETLQVEKLWLKEELEKANQRVKEQEQRQEVIVQKKLEEAKRNMMREFDSERAHHQKLVKDYGRLQQRLENLQGEMATLSPTAIGHQRTASGISNISLESECSTVTERSDVTGVPMADIGLVSRLQNRVKELERNNAQLRREQDRREGGEAGGSGDPERDIYETIKLQELEMEGSKMKEELNLLRKAIADSTDFEGTGLKGGAPAKEFMDQFEAMADELARRREECIQLRTLLASRSRTTDALASENYGGDPNLVNEDGELEMAYRTQKDLNKLLENELQRVQKCSEVKEKELRIQLDELKKDSNRQQKLISQNLTMTPEARIEATMQHEITRLTSENLDLRDVIERQTEQIKKLKKALKIYAKRLKSTEASDVQAELEREMAADENVPAVKHVQQREYTGMFEYRKEDEPLLVRNLIIDLKPRLAAQQLPGLPAYILFMSIRHTDYLNDDEKVRTLLTGTINSIKKVVKKRQDDVETITMWLANTCRLLHNLKQYSGEKTFQNDNSQKQNEHCLRNFDLSEYRQILSDLAVWIYQGLLKLMESQIQPMIVGAVLEHEAIAGLSGSKPTGLRGRQLSNSREFDDKQKDFSLDSLMKALDNFIRVLDVHAVDPELVKQVFRQLFYFICSNALNNLLLRKDMCHWSKGMQMRYNLSHLEQWLRDHKLQETPCQDALDPIIQASQLLQARKTEADVESICEMCSRLSTSQIIKILNLYTPVNEFEERVPISFIRKIQEHLSSRQDTTQSLLMDTKFFYAVTFPFNPSNLGLESIVAPPEWGLGFLKRL</sequence>
<feature type="domain" description="Dilute" evidence="13">
    <location>
        <begin position="1469"/>
        <end position="1749"/>
    </location>
</feature>
<dbReference type="InterPro" id="IPR000048">
    <property type="entry name" value="IQ_motif_EF-hand-BS"/>
</dbReference>
<dbReference type="OMA" id="GKSKHFE"/>
<evidence type="ECO:0000256" key="12">
    <source>
        <dbReference type="SAM" id="MobiDB-lite"/>
    </source>
</evidence>
<dbReference type="Pfam" id="PF00063">
    <property type="entry name" value="Myosin_head"/>
    <property type="match status" value="1"/>
</dbReference>
<keyword evidence="7 10" id="KW-0518">Myosin</keyword>
<dbReference type="EMBL" id="KB311976">
    <property type="protein sequence ID" value="ELT88116.1"/>
    <property type="molecule type" value="Genomic_DNA"/>
</dbReference>
<dbReference type="Gene3D" id="3.40.850.10">
    <property type="entry name" value="Kinesin motor domain"/>
    <property type="match status" value="1"/>
</dbReference>
<dbReference type="Gene3D" id="1.10.10.820">
    <property type="match status" value="1"/>
</dbReference>
<evidence type="ECO:0000256" key="5">
    <source>
        <dbReference type="ARBA" id="ARBA00022860"/>
    </source>
</evidence>
<keyword evidence="17" id="KW-1185">Reference proteome</keyword>
<dbReference type="Pfam" id="PF25966">
    <property type="entry name" value="Myo5a"/>
    <property type="match status" value="1"/>
</dbReference>
<name>R7T565_CAPTE</name>
<dbReference type="OrthoDB" id="6108017at2759"/>
<dbReference type="GO" id="GO:0051015">
    <property type="term" value="F:actin filament binding"/>
    <property type="evidence" value="ECO:0007669"/>
    <property type="project" value="TreeGrafter"/>
</dbReference>
<dbReference type="Pfam" id="PF01843">
    <property type="entry name" value="DIL"/>
    <property type="match status" value="1"/>
</dbReference>
<dbReference type="GO" id="GO:0005524">
    <property type="term" value="F:ATP binding"/>
    <property type="evidence" value="ECO:0007669"/>
    <property type="project" value="UniProtKB-UniRule"/>
</dbReference>
<dbReference type="GO" id="GO:0007015">
    <property type="term" value="P:actin filament organization"/>
    <property type="evidence" value="ECO:0007669"/>
    <property type="project" value="TreeGrafter"/>
</dbReference>
<dbReference type="GO" id="GO:0000146">
    <property type="term" value="F:microfilament motor activity"/>
    <property type="evidence" value="ECO:0007669"/>
    <property type="project" value="TreeGrafter"/>
</dbReference>
<dbReference type="SMART" id="SM00242">
    <property type="entry name" value="MYSc"/>
    <property type="match status" value="1"/>
</dbReference>
<dbReference type="GO" id="GO:0005737">
    <property type="term" value="C:cytoplasm"/>
    <property type="evidence" value="ECO:0007669"/>
    <property type="project" value="TreeGrafter"/>
</dbReference>
<keyword evidence="8 10" id="KW-0505">Motor protein</keyword>
<evidence type="ECO:0000313" key="17">
    <source>
        <dbReference type="Proteomes" id="UP000014760"/>
    </source>
</evidence>
<dbReference type="Pfam" id="PF00612">
    <property type="entry name" value="IQ"/>
    <property type="match status" value="4"/>
</dbReference>
<dbReference type="FunFam" id="1.10.10.820:FF:000001">
    <property type="entry name" value="Myosin heavy chain"/>
    <property type="match status" value="1"/>
</dbReference>
<evidence type="ECO:0000256" key="8">
    <source>
        <dbReference type="ARBA" id="ARBA00023175"/>
    </source>
</evidence>
<evidence type="ECO:0008006" key="18">
    <source>
        <dbReference type="Google" id="ProtNLM"/>
    </source>
</evidence>
<dbReference type="EnsemblMetazoa" id="CapteT225225">
    <property type="protein sequence ID" value="CapteP225225"/>
    <property type="gene ID" value="CapteG225225"/>
</dbReference>
<dbReference type="Gene3D" id="1.20.58.530">
    <property type="match status" value="1"/>
</dbReference>
<dbReference type="CDD" id="cd23767">
    <property type="entry name" value="IQCD"/>
    <property type="match status" value="1"/>
</dbReference>
<accession>R7T565</accession>
<feature type="compositionally biased region" description="Basic and acidic residues" evidence="12">
    <location>
        <begin position="1144"/>
        <end position="1159"/>
    </location>
</feature>
<dbReference type="Proteomes" id="UP000014760">
    <property type="component" value="Unassembled WGS sequence"/>
</dbReference>
<organism evidence="15">
    <name type="scientific">Capitella teleta</name>
    <name type="common">Polychaete worm</name>
    <dbReference type="NCBI Taxonomy" id="283909"/>
    <lineage>
        <taxon>Eukaryota</taxon>
        <taxon>Metazoa</taxon>
        <taxon>Spiralia</taxon>
        <taxon>Lophotrochozoa</taxon>
        <taxon>Annelida</taxon>
        <taxon>Polychaeta</taxon>
        <taxon>Sedentaria</taxon>
        <taxon>Scolecida</taxon>
        <taxon>Capitellidae</taxon>
        <taxon>Capitella</taxon>
    </lineage>
</organism>
<feature type="coiled-coil region" evidence="11">
    <location>
        <begin position="904"/>
        <end position="1085"/>
    </location>
</feature>
<dbReference type="PROSITE" id="PS51126">
    <property type="entry name" value="DILUTE"/>
    <property type="match status" value="1"/>
</dbReference>
<feature type="region of interest" description="Actin-binding" evidence="10">
    <location>
        <begin position="631"/>
        <end position="653"/>
    </location>
</feature>
<dbReference type="GO" id="GO:0016459">
    <property type="term" value="C:myosin complex"/>
    <property type="evidence" value="ECO:0007669"/>
    <property type="project" value="UniProtKB-KW"/>
</dbReference>
<dbReference type="SUPFAM" id="SSF58100">
    <property type="entry name" value="Bacterial hemolysins"/>
    <property type="match status" value="1"/>
</dbReference>
<dbReference type="PROSITE" id="PS51456">
    <property type="entry name" value="MYOSIN_MOTOR"/>
    <property type="match status" value="1"/>
</dbReference>
<evidence type="ECO:0000256" key="6">
    <source>
        <dbReference type="ARBA" id="ARBA00023054"/>
    </source>
</evidence>
<evidence type="ECO:0000256" key="3">
    <source>
        <dbReference type="ARBA" id="ARBA00022741"/>
    </source>
</evidence>
<dbReference type="PRINTS" id="PR00193">
    <property type="entry name" value="MYOSINHEAVY"/>
</dbReference>
<dbReference type="InterPro" id="IPR027417">
    <property type="entry name" value="P-loop_NTPase"/>
</dbReference>
<evidence type="ECO:0000256" key="1">
    <source>
        <dbReference type="ARBA" id="ARBA00008314"/>
    </source>
</evidence>